<dbReference type="Proteomes" id="UP000252107">
    <property type="component" value="Unassembled WGS sequence"/>
</dbReference>
<keyword evidence="1" id="KW-0812">Transmembrane</keyword>
<keyword evidence="1" id="KW-0472">Membrane</keyword>
<dbReference type="SUPFAM" id="SSF50249">
    <property type="entry name" value="Nucleic acid-binding proteins"/>
    <property type="match status" value="1"/>
</dbReference>
<keyword evidence="1" id="KW-1133">Transmembrane helix</keyword>
<evidence type="ECO:0008006" key="4">
    <source>
        <dbReference type="Google" id="ProtNLM"/>
    </source>
</evidence>
<evidence type="ECO:0000313" key="3">
    <source>
        <dbReference type="Proteomes" id="UP000252107"/>
    </source>
</evidence>
<dbReference type="Gene3D" id="2.40.50.140">
    <property type="entry name" value="Nucleic acid-binding proteins"/>
    <property type="match status" value="1"/>
</dbReference>
<dbReference type="EMBL" id="LXQD01000296">
    <property type="protein sequence ID" value="RCJ28598.1"/>
    <property type="molecule type" value="Genomic_DNA"/>
</dbReference>
<name>A0A367QWK9_9NOSO</name>
<evidence type="ECO:0000313" key="2">
    <source>
        <dbReference type="EMBL" id="RCJ28598.1"/>
    </source>
</evidence>
<dbReference type="InterPro" id="IPR012340">
    <property type="entry name" value="NA-bd_OB-fold"/>
</dbReference>
<proteinExistence type="predicted"/>
<evidence type="ECO:0000256" key="1">
    <source>
        <dbReference type="SAM" id="Phobius"/>
    </source>
</evidence>
<feature type="transmembrane region" description="Helical" evidence="1">
    <location>
        <begin position="39"/>
        <end position="57"/>
    </location>
</feature>
<accession>A0A367QWK9</accession>
<dbReference type="AlphaFoldDB" id="A0A367QWK9"/>
<reference evidence="2" key="1">
    <citation type="submission" date="2016-04" db="EMBL/GenBank/DDBJ databases">
        <authorList>
            <person name="Tabuchi Yagui T.R."/>
        </authorList>
    </citation>
    <scope>NUCLEOTIDE SEQUENCE [LARGE SCALE GENOMIC DNA]</scope>
    <source>
        <strain evidence="2">NIES-26</strain>
    </source>
</reference>
<organism evidence="2 3">
    <name type="scientific">Nostoc minutum NIES-26</name>
    <dbReference type="NCBI Taxonomy" id="1844469"/>
    <lineage>
        <taxon>Bacteria</taxon>
        <taxon>Bacillati</taxon>
        <taxon>Cyanobacteriota</taxon>
        <taxon>Cyanophyceae</taxon>
        <taxon>Nostocales</taxon>
        <taxon>Nostocaceae</taxon>
        <taxon>Nostoc</taxon>
    </lineage>
</organism>
<sequence>MQVKSSSEVSKLLTKPEAIQMEGSVTELLPRDSFLAEQMVIPSLLTLPLAVNISLLTGNRVRVKLDSTDMIKGRINYRFRKK</sequence>
<protein>
    <recommendedName>
        <fullName evidence="4">Translation initiation factor IF-1</fullName>
    </recommendedName>
</protein>
<keyword evidence="3" id="KW-1185">Reference proteome</keyword>
<gene>
    <name evidence="2" type="ORF">A6770_22895</name>
</gene>
<comment type="caution">
    <text evidence="2">The sequence shown here is derived from an EMBL/GenBank/DDBJ whole genome shotgun (WGS) entry which is preliminary data.</text>
</comment>